<dbReference type="InterPro" id="IPR036291">
    <property type="entry name" value="NAD(P)-bd_dom_sf"/>
</dbReference>
<dbReference type="SUPFAM" id="SSF50129">
    <property type="entry name" value="GroES-like"/>
    <property type="match status" value="1"/>
</dbReference>
<evidence type="ECO:0000256" key="3">
    <source>
        <dbReference type="ARBA" id="ARBA00022723"/>
    </source>
</evidence>
<feature type="domain" description="Enoyl reductase (ER)" evidence="7">
    <location>
        <begin position="17"/>
        <end position="333"/>
    </location>
</feature>
<dbReference type="InterPro" id="IPR013154">
    <property type="entry name" value="ADH-like_N"/>
</dbReference>
<organism evidence="8 9">
    <name type="scientific">Fusarium culmorum</name>
    <dbReference type="NCBI Taxonomy" id="5516"/>
    <lineage>
        <taxon>Eukaryota</taxon>
        <taxon>Fungi</taxon>
        <taxon>Dikarya</taxon>
        <taxon>Ascomycota</taxon>
        <taxon>Pezizomycotina</taxon>
        <taxon>Sordariomycetes</taxon>
        <taxon>Hypocreomycetidae</taxon>
        <taxon>Hypocreales</taxon>
        <taxon>Nectriaceae</taxon>
        <taxon>Fusarium</taxon>
    </lineage>
</organism>
<dbReference type="SMART" id="SM00829">
    <property type="entry name" value="PKS_ER"/>
    <property type="match status" value="1"/>
</dbReference>
<evidence type="ECO:0000256" key="4">
    <source>
        <dbReference type="ARBA" id="ARBA00022833"/>
    </source>
</evidence>
<dbReference type="Pfam" id="PF00107">
    <property type="entry name" value="ADH_zinc_N"/>
    <property type="match status" value="1"/>
</dbReference>
<dbReference type="AlphaFoldDB" id="A0A2T4GW35"/>
<dbReference type="CDD" id="cd08297">
    <property type="entry name" value="CAD3"/>
    <property type="match status" value="1"/>
</dbReference>
<keyword evidence="3" id="KW-0479">Metal-binding</keyword>
<dbReference type="Gene3D" id="3.40.50.720">
    <property type="entry name" value="NAD(P)-binding Rossmann-like Domain"/>
    <property type="match status" value="1"/>
</dbReference>
<evidence type="ECO:0000256" key="1">
    <source>
        <dbReference type="ARBA" id="ARBA00001947"/>
    </source>
</evidence>
<evidence type="ECO:0000256" key="2">
    <source>
        <dbReference type="ARBA" id="ARBA00008072"/>
    </source>
</evidence>
<dbReference type="SUPFAM" id="SSF51735">
    <property type="entry name" value="NAD(P)-binding Rossmann-fold domains"/>
    <property type="match status" value="1"/>
</dbReference>
<name>A0A2T4GW35_FUSCU</name>
<accession>A0A2T4GW35</accession>
<sequence>MAQQSIPKTMKALRLVKFNENYQLRHDVPVPEPGSGELLIRVAAASFCHTDYQVYQGTYKTRLPFTGSHEPAGIIASLGSDVPGDWKVGDRVGVLNFRKPCDDCNGCRWRRSRYGTLDARYCENKTMNGIVKSDGGFAEYMITSHYSLVHLPDDVSFEQAAPLMCAGATVWNAIKETGLEKGQSLALVGIGGLGVLGVQFAKALGYRVVASDNHEASLKLASGVPEHLRPDLIVNSGDKDAIQKISDFTDGEGLHGVVVCTDSVAATDWALHRLQPRGTCIALGLPDEGFRFDAFNLVFREINVKGSLHCSTDEVKKMFDAVSEHGIVSHLTILPLEEGEDIPQRFTMRDEKGFYNALPEETGIQKDWIE</sequence>
<dbReference type="PANTHER" id="PTHR42940">
    <property type="entry name" value="ALCOHOL DEHYDROGENASE 1-RELATED"/>
    <property type="match status" value="1"/>
</dbReference>
<dbReference type="InterPro" id="IPR011032">
    <property type="entry name" value="GroES-like_sf"/>
</dbReference>
<dbReference type="InterPro" id="IPR013149">
    <property type="entry name" value="ADH-like_C"/>
</dbReference>
<keyword evidence="9" id="KW-1185">Reference proteome</keyword>
<evidence type="ECO:0000313" key="9">
    <source>
        <dbReference type="Proteomes" id="UP000241587"/>
    </source>
</evidence>
<dbReference type="GO" id="GO:0004022">
    <property type="term" value="F:alcohol dehydrogenase (NAD+) activity"/>
    <property type="evidence" value="ECO:0007669"/>
    <property type="project" value="TreeGrafter"/>
</dbReference>
<protein>
    <submittedName>
        <fullName evidence="8">Alcohol dehydrogenase</fullName>
    </submittedName>
</protein>
<evidence type="ECO:0000256" key="6">
    <source>
        <dbReference type="ARBA" id="ARBA00023027"/>
    </source>
</evidence>
<comment type="cofactor">
    <cofactor evidence="1">
        <name>Zn(2+)</name>
        <dbReference type="ChEBI" id="CHEBI:29105"/>
    </cofactor>
</comment>
<proteinExistence type="inferred from homology"/>
<reference evidence="8 9" key="1">
    <citation type="submission" date="2018-02" db="EMBL/GenBank/DDBJ databases">
        <title>Fusarium culmorum secondary metabolites in fungal-bacterial-plant interactions.</title>
        <authorList>
            <person name="Schmidt R."/>
        </authorList>
    </citation>
    <scope>NUCLEOTIDE SEQUENCE [LARGE SCALE GENOMIC DNA]</scope>
    <source>
        <strain evidence="8 9">PV</strain>
    </source>
</reference>
<gene>
    <name evidence="8" type="ORF">FCULG_00007226</name>
</gene>
<comment type="similarity">
    <text evidence="2">Belongs to the zinc-containing alcohol dehydrogenase family.</text>
</comment>
<dbReference type="FunFam" id="3.40.50.720:FF:000039">
    <property type="entry name" value="Alcohol dehydrogenase AdhP"/>
    <property type="match status" value="1"/>
</dbReference>
<dbReference type="PANTHER" id="PTHR42940:SF8">
    <property type="entry name" value="VACUOLAR PROTEIN SORTING-ASSOCIATED PROTEIN 11"/>
    <property type="match status" value="1"/>
</dbReference>
<evidence type="ECO:0000256" key="5">
    <source>
        <dbReference type="ARBA" id="ARBA00023002"/>
    </source>
</evidence>
<dbReference type="OrthoDB" id="256333at2759"/>
<dbReference type="GO" id="GO:0046872">
    <property type="term" value="F:metal ion binding"/>
    <property type="evidence" value="ECO:0007669"/>
    <property type="project" value="UniProtKB-KW"/>
</dbReference>
<evidence type="ECO:0000313" key="8">
    <source>
        <dbReference type="EMBL" id="PTD07763.1"/>
    </source>
</evidence>
<dbReference type="GO" id="GO:0005737">
    <property type="term" value="C:cytoplasm"/>
    <property type="evidence" value="ECO:0007669"/>
    <property type="project" value="TreeGrafter"/>
</dbReference>
<keyword evidence="4" id="KW-0862">Zinc</keyword>
<dbReference type="OMA" id="ATVWNAI"/>
<dbReference type="Gene3D" id="3.90.180.10">
    <property type="entry name" value="Medium-chain alcohol dehydrogenases, catalytic domain"/>
    <property type="match status" value="1"/>
</dbReference>
<keyword evidence="6" id="KW-0520">NAD</keyword>
<keyword evidence="5" id="KW-0560">Oxidoreductase</keyword>
<evidence type="ECO:0000259" key="7">
    <source>
        <dbReference type="SMART" id="SM00829"/>
    </source>
</evidence>
<dbReference type="Proteomes" id="UP000241587">
    <property type="component" value="Unassembled WGS sequence"/>
</dbReference>
<dbReference type="Pfam" id="PF08240">
    <property type="entry name" value="ADH_N"/>
    <property type="match status" value="1"/>
</dbReference>
<dbReference type="EMBL" id="PVEM01000006">
    <property type="protein sequence ID" value="PTD07763.1"/>
    <property type="molecule type" value="Genomic_DNA"/>
</dbReference>
<dbReference type="InterPro" id="IPR020843">
    <property type="entry name" value="ER"/>
</dbReference>
<comment type="caution">
    <text evidence="8">The sequence shown here is derived from an EMBL/GenBank/DDBJ whole genome shotgun (WGS) entry which is preliminary data.</text>
</comment>